<protein>
    <submittedName>
        <fullName evidence="1">Uncharacterized protein</fullName>
    </submittedName>
</protein>
<evidence type="ECO:0000313" key="1">
    <source>
        <dbReference type="EMBL" id="CUH75111.1"/>
    </source>
</evidence>
<dbReference type="RefSeq" id="WP_058288390.1">
    <property type="nucleotide sequence ID" value="NZ_FOMC01000034.1"/>
</dbReference>
<proteinExistence type="predicted"/>
<dbReference type="AlphaFoldDB" id="A0A0P1G0D3"/>
<sequence length="141" mass="16458">MYLRPAQGNPSFYRYGDIRAWAAQAIGLEFSFEEQAGMFLEEDSKTSRPENGLQQAASAFDHIFQYDHARFRKGIGLIYFPEARLAELDEYYSAQPVFRSEKQRPVFCGPFDHQDAIQHIMDTFYNLAPEDIPPRDPIEWR</sequence>
<organism evidence="1 2">
    <name type="scientific">Tritonibacter multivorans</name>
    <dbReference type="NCBI Taxonomy" id="928856"/>
    <lineage>
        <taxon>Bacteria</taxon>
        <taxon>Pseudomonadati</taxon>
        <taxon>Pseudomonadota</taxon>
        <taxon>Alphaproteobacteria</taxon>
        <taxon>Rhodobacterales</taxon>
        <taxon>Paracoccaceae</taxon>
        <taxon>Tritonibacter</taxon>
    </lineage>
</organism>
<dbReference type="EMBL" id="CYSD01000008">
    <property type="protein sequence ID" value="CUH75111.1"/>
    <property type="molecule type" value="Genomic_DNA"/>
</dbReference>
<evidence type="ECO:0000313" key="2">
    <source>
        <dbReference type="Proteomes" id="UP000052022"/>
    </source>
</evidence>
<accession>A0A0P1G0D3</accession>
<dbReference type="Proteomes" id="UP000052022">
    <property type="component" value="Unassembled WGS sequence"/>
</dbReference>
<gene>
    <name evidence="1" type="ORF">TRM7557_00226</name>
</gene>
<dbReference type="STRING" id="928856.SAMN04488049_1349"/>
<name>A0A0P1G0D3_9RHOB</name>
<keyword evidence="2" id="KW-1185">Reference proteome</keyword>
<dbReference type="OrthoDB" id="7876661at2"/>
<reference evidence="1 2" key="1">
    <citation type="submission" date="2015-09" db="EMBL/GenBank/DDBJ databases">
        <authorList>
            <consortium name="Swine Surveillance"/>
        </authorList>
    </citation>
    <scope>NUCLEOTIDE SEQUENCE [LARGE SCALE GENOMIC DNA]</scope>
    <source>
        <strain evidence="1 2">CECT 7557</strain>
    </source>
</reference>